<comment type="caution">
    <text evidence="9">The sequence shown here is derived from an EMBL/GenBank/DDBJ whole genome shotgun (WGS) entry which is preliminary data.</text>
</comment>
<dbReference type="Pfam" id="PF00746">
    <property type="entry name" value="Gram_pos_anchor"/>
    <property type="match status" value="1"/>
</dbReference>
<dbReference type="GO" id="GO:0005518">
    <property type="term" value="F:collagen binding"/>
    <property type="evidence" value="ECO:0007669"/>
    <property type="project" value="InterPro"/>
</dbReference>
<dbReference type="Proteomes" id="UP000006459">
    <property type="component" value="Unassembled WGS sequence"/>
</dbReference>
<feature type="region of interest" description="Disordered" evidence="6">
    <location>
        <begin position="443"/>
        <end position="478"/>
    </location>
</feature>
<sequence length="511" mass="56339">MKDKNNIFLKILILLAAIIVGGRFAANVNASEITEYTNEVIMTKNGAQITKDTTVISNEALEVTSNFAFPDSQVISSGDTLTFALPKELTLITPLNFQVFDVVNDKGEVVGSAKADPTTQAVTVTFSDYFTRLPENKKMSLRFNVKVNNETVPNSTALQFRFGQTEFSFQYKKDDGSAGEYEMKYGYQDKSDPNIVKWRIILNARQDMLRDMVISDNFGDGLTLVPGTLRAVRYAPVDGGIRNEAHLLSLPVLDNFTKKAVLSKNDKGEANGFTINFGDNYNWPMYIEYSTRVPEGTKVGSVVNNQLSWTASNFPTARTITKSVRLEEGSGNGSAEIQKDVLIHAKKILVGEKKLEKGQFTFGLYDADGNLVQTATNEADGSINFNALNYNAEGTYSYTIKEIPGDSPDYIYDDKEAKLTVKVTNVKGEFLGAVTYDAEPTFTNTYRAHDPGQSKEKDPKGEDPSSQETGKPATKKVLPKTGQETTLWLSVAGLAILVGFGSYVFLQKKTR</sequence>
<dbReference type="GO" id="GO:0007155">
    <property type="term" value="P:cell adhesion"/>
    <property type="evidence" value="ECO:0007669"/>
    <property type="project" value="InterPro"/>
</dbReference>
<dbReference type="InterPro" id="IPR008966">
    <property type="entry name" value="Adhesion_dom_sf"/>
</dbReference>
<keyword evidence="3" id="KW-0964">Secreted</keyword>
<dbReference type="AlphaFoldDB" id="F3UWH7"/>
<organism evidence="9 10">
    <name type="scientific">Streptococcus sanguinis SK49</name>
    <dbReference type="NCBI Taxonomy" id="888808"/>
    <lineage>
        <taxon>Bacteria</taxon>
        <taxon>Bacillati</taxon>
        <taxon>Bacillota</taxon>
        <taxon>Bacilli</taxon>
        <taxon>Lactobacillales</taxon>
        <taxon>Streptococcaceae</taxon>
        <taxon>Streptococcus</taxon>
    </lineage>
</organism>
<dbReference type="InterPro" id="IPR019931">
    <property type="entry name" value="LPXTG_anchor"/>
</dbReference>
<dbReference type="InterPro" id="IPR011252">
    <property type="entry name" value="Fibrogen-bd_dom1"/>
</dbReference>
<reference evidence="9 10" key="1">
    <citation type="submission" date="2011-03" db="EMBL/GenBank/DDBJ databases">
        <authorList>
            <person name="Muzny D."/>
            <person name="Qin X."/>
            <person name="Deng J."/>
            <person name="Jiang H."/>
            <person name="Liu Y."/>
            <person name="Qu J."/>
            <person name="Song X.-Z."/>
            <person name="Zhang L."/>
            <person name="Thornton R."/>
            <person name="Coyle M."/>
            <person name="Francisco L."/>
            <person name="Jackson L."/>
            <person name="Javaid M."/>
            <person name="Korchina V."/>
            <person name="Kovar C."/>
            <person name="Mata R."/>
            <person name="Mathew T."/>
            <person name="Ngo R."/>
            <person name="Nguyen L."/>
            <person name="Nguyen N."/>
            <person name="Okwuonu G."/>
            <person name="Ongeri F."/>
            <person name="Pham C."/>
            <person name="Simmons D."/>
            <person name="Wilczek-Boney K."/>
            <person name="Hale W."/>
            <person name="Jakkamsetti A."/>
            <person name="Pham P."/>
            <person name="Ruth R."/>
            <person name="San Lucas F."/>
            <person name="Warren J."/>
            <person name="Zhang J."/>
            <person name="Zhao Z."/>
            <person name="Zhou C."/>
            <person name="Zhu D."/>
            <person name="Lee S."/>
            <person name="Bess C."/>
            <person name="Blankenburg K."/>
            <person name="Forbes L."/>
            <person name="Fu Q."/>
            <person name="Gubbala S."/>
            <person name="Hirani K."/>
            <person name="Jayaseelan J.C."/>
            <person name="Lara F."/>
            <person name="Munidasa M."/>
            <person name="Palculict T."/>
            <person name="Patil S."/>
            <person name="Pu L.-L."/>
            <person name="Saada N."/>
            <person name="Tang L."/>
            <person name="Weissenberger G."/>
            <person name="Zhu Y."/>
            <person name="Hemphill L."/>
            <person name="Shang Y."/>
            <person name="Youmans B."/>
            <person name="Ayvaz T."/>
            <person name="Ross M."/>
            <person name="Santibanez J."/>
            <person name="Aqrawi P."/>
            <person name="Gross S."/>
            <person name="Joshi V."/>
            <person name="Fowler G."/>
            <person name="Nazareth L."/>
            <person name="Reid J."/>
            <person name="Worley K."/>
            <person name="Petrosino J."/>
            <person name="Highlander S."/>
            <person name="Gibbs R."/>
        </authorList>
    </citation>
    <scope>NUCLEOTIDE SEQUENCE [LARGE SCALE GENOMIC DNA]</scope>
    <source>
        <strain evidence="9 10">SK49</strain>
    </source>
</reference>
<dbReference type="NCBIfam" id="TIGR01167">
    <property type="entry name" value="LPXTG_anchor"/>
    <property type="match status" value="1"/>
</dbReference>
<feature type="domain" description="Gram-positive cocci surface proteins LPxTG" evidence="8">
    <location>
        <begin position="478"/>
        <end position="511"/>
    </location>
</feature>
<protein>
    <submittedName>
        <fullName evidence="9">Collagen-binding surface protein</fullName>
    </submittedName>
</protein>
<feature type="transmembrane region" description="Helical" evidence="7">
    <location>
        <begin position="487"/>
        <end position="506"/>
    </location>
</feature>
<dbReference type="Gene3D" id="2.60.40.740">
    <property type="match status" value="1"/>
</dbReference>
<keyword evidence="7" id="KW-0812">Transmembrane</keyword>
<dbReference type="InterPro" id="IPR008456">
    <property type="entry name" value="Collagen-bd_dom"/>
</dbReference>
<dbReference type="PATRIC" id="fig|888808.3.peg.851"/>
<dbReference type="RefSeq" id="WP_002932998.1">
    <property type="nucleotide sequence ID" value="NZ_GL890985.1"/>
</dbReference>
<dbReference type="EMBL" id="AFFO01000007">
    <property type="protein sequence ID" value="EGJ40472.1"/>
    <property type="molecule type" value="Genomic_DNA"/>
</dbReference>
<evidence type="ECO:0000313" key="10">
    <source>
        <dbReference type="Proteomes" id="UP000006459"/>
    </source>
</evidence>
<gene>
    <name evidence="9" type="ORF">HMPREF9380_0865</name>
</gene>
<keyword evidence="9" id="KW-0176">Collagen</keyword>
<evidence type="ECO:0000259" key="8">
    <source>
        <dbReference type="PROSITE" id="PS50847"/>
    </source>
</evidence>
<keyword evidence="5" id="KW-0572">Peptidoglycan-anchor</keyword>
<dbReference type="PROSITE" id="PS50847">
    <property type="entry name" value="GRAM_POS_ANCHORING"/>
    <property type="match status" value="1"/>
</dbReference>
<dbReference type="Pfam" id="PF05737">
    <property type="entry name" value="Collagen_bind"/>
    <property type="match status" value="1"/>
</dbReference>
<feature type="compositionally biased region" description="Basic and acidic residues" evidence="6">
    <location>
        <begin position="447"/>
        <end position="463"/>
    </location>
</feature>
<dbReference type="Pfam" id="PF17961">
    <property type="entry name" value="Big_8"/>
    <property type="match status" value="1"/>
</dbReference>
<dbReference type="Pfam" id="PF12892">
    <property type="entry name" value="FctA"/>
    <property type="match status" value="1"/>
</dbReference>
<evidence type="ECO:0000256" key="1">
    <source>
        <dbReference type="ARBA" id="ARBA00004168"/>
    </source>
</evidence>
<evidence type="ECO:0000256" key="5">
    <source>
        <dbReference type="ARBA" id="ARBA00023088"/>
    </source>
</evidence>
<dbReference type="InterPro" id="IPR022464">
    <property type="entry name" value="Strep_pil_isopept_link"/>
</dbReference>
<dbReference type="NCBIfam" id="TIGR03786">
    <property type="entry name" value="strep_pil_rpt"/>
    <property type="match status" value="1"/>
</dbReference>
<dbReference type="Gene3D" id="2.60.40.1280">
    <property type="match status" value="1"/>
</dbReference>
<dbReference type="Gene3D" id="2.60.40.3050">
    <property type="match status" value="1"/>
</dbReference>
<dbReference type="InterPro" id="IPR038174">
    <property type="entry name" value="Strep_pil_link_sf"/>
</dbReference>
<keyword evidence="2" id="KW-0134">Cell wall</keyword>
<evidence type="ECO:0000256" key="2">
    <source>
        <dbReference type="ARBA" id="ARBA00022512"/>
    </source>
</evidence>
<dbReference type="HOGENOM" id="CLU_002287_5_0_9"/>
<comment type="subcellular location">
    <subcellularLocation>
        <location evidence="1">Secreted</location>
        <location evidence="1">Cell wall</location>
        <topology evidence="1">Peptidoglycan-anchor</topology>
    </subcellularLocation>
</comment>
<evidence type="ECO:0000256" key="6">
    <source>
        <dbReference type="SAM" id="MobiDB-lite"/>
    </source>
</evidence>
<evidence type="ECO:0000256" key="4">
    <source>
        <dbReference type="ARBA" id="ARBA00022729"/>
    </source>
</evidence>
<dbReference type="eggNOG" id="COG4932">
    <property type="taxonomic scope" value="Bacteria"/>
</dbReference>
<keyword evidence="7" id="KW-1133">Transmembrane helix</keyword>
<name>F3UWH7_STRSA</name>
<dbReference type="InterPro" id="IPR041171">
    <property type="entry name" value="SDR_Ig"/>
</dbReference>
<dbReference type="SUPFAM" id="SSF49401">
    <property type="entry name" value="Bacterial adhesins"/>
    <property type="match status" value="2"/>
</dbReference>
<accession>F3UWH7</accession>
<evidence type="ECO:0000313" key="9">
    <source>
        <dbReference type="EMBL" id="EGJ40472.1"/>
    </source>
</evidence>
<keyword evidence="4" id="KW-0732">Signal</keyword>
<proteinExistence type="predicted"/>
<keyword evidence="7" id="KW-0472">Membrane</keyword>
<evidence type="ECO:0000256" key="7">
    <source>
        <dbReference type="SAM" id="Phobius"/>
    </source>
</evidence>
<evidence type="ECO:0000256" key="3">
    <source>
        <dbReference type="ARBA" id="ARBA00022525"/>
    </source>
</evidence>